<feature type="region of interest" description="Disordered" evidence="5">
    <location>
        <begin position="217"/>
        <end position="245"/>
    </location>
</feature>
<dbReference type="RefSeq" id="WP_099954055.1">
    <property type="nucleotide sequence ID" value="NZ_CP028843.1"/>
</dbReference>
<dbReference type="Proteomes" id="UP000244755">
    <property type="component" value="Chromosome 1"/>
</dbReference>
<dbReference type="PANTHER" id="PTHR30055:SF223">
    <property type="entry name" value="HTH-TYPE TRANSCRIPTIONAL REGULATOR UIDR"/>
    <property type="match status" value="1"/>
</dbReference>
<feature type="domain" description="HTH tetR-type" evidence="6">
    <location>
        <begin position="22"/>
        <end position="82"/>
    </location>
</feature>
<dbReference type="EMBL" id="CP028843">
    <property type="protein sequence ID" value="AWB22219.1"/>
    <property type="molecule type" value="Genomic_DNA"/>
</dbReference>
<feature type="compositionally biased region" description="Basic and acidic residues" evidence="5">
    <location>
        <begin position="217"/>
        <end position="226"/>
    </location>
</feature>
<evidence type="ECO:0000313" key="7">
    <source>
        <dbReference type="EMBL" id="AWB22219.1"/>
    </source>
</evidence>
<dbReference type="InterPro" id="IPR011075">
    <property type="entry name" value="TetR_C"/>
</dbReference>
<dbReference type="PRINTS" id="PR00455">
    <property type="entry name" value="HTHTETR"/>
</dbReference>
<dbReference type="AlphaFoldDB" id="A0A2R4WL02"/>
<evidence type="ECO:0000256" key="1">
    <source>
        <dbReference type="ARBA" id="ARBA00023015"/>
    </source>
</evidence>
<name>A0A2R4WL02_9HYPH</name>
<dbReference type="Pfam" id="PF00440">
    <property type="entry name" value="TetR_N"/>
    <property type="match status" value="1"/>
</dbReference>
<gene>
    <name evidence="7" type="ORF">DA075_15875</name>
</gene>
<dbReference type="SUPFAM" id="SSF46689">
    <property type="entry name" value="Homeodomain-like"/>
    <property type="match status" value="1"/>
</dbReference>
<keyword evidence="3" id="KW-0804">Transcription</keyword>
<evidence type="ECO:0000256" key="5">
    <source>
        <dbReference type="SAM" id="MobiDB-lite"/>
    </source>
</evidence>
<feature type="region of interest" description="Disordered" evidence="5">
    <location>
        <begin position="1"/>
        <end position="25"/>
    </location>
</feature>
<accession>A0A2R4WL02</accession>
<dbReference type="GO" id="GO:0000976">
    <property type="term" value="F:transcription cis-regulatory region binding"/>
    <property type="evidence" value="ECO:0007669"/>
    <property type="project" value="TreeGrafter"/>
</dbReference>
<evidence type="ECO:0000256" key="2">
    <source>
        <dbReference type="ARBA" id="ARBA00023125"/>
    </source>
</evidence>
<dbReference type="SUPFAM" id="SSF48498">
    <property type="entry name" value="Tetracyclin repressor-like, C-terminal domain"/>
    <property type="match status" value="1"/>
</dbReference>
<reference evidence="7 8" key="1">
    <citation type="submission" date="2018-04" db="EMBL/GenBank/DDBJ databases">
        <title>Methylobacterium sp. PR1016A genome.</title>
        <authorList>
            <person name="Park W."/>
        </authorList>
    </citation>
    <scope>NUCLEOTIDE SEQUENCE [LARGE SCALE GENOMIC DNA]</scope>
    <source>
        <strain evidence="7 8">PR1016A</strain>
    </source>
</reference>
<evidence type="ECO:0000313" key="8">
    <source>
        <dbReference type="Proteomes" id="UP000244755"/>
    </source>
</evidence>
<dbReference type="KEGG" id="mee:DA075_15875"/>
<dbReference type="Pfam" id="PF16859">
    <property type="entry name" value="TetR_C_11"/>
    <property type="match status" value="1"/>
</dbReference>
<organism evidence="7 8">
    <name type="scientific">Methylobacterium currus</name>
    <dbReference type="NCBI Taxonomy" id="2051553"/>
    <lineage>
        <taxon>Bacteria</taxon>
        <taxon>Pseudomonadati</taxon>
        <taxon>Pseudomonadota</taxon>
        <taxon>Alphaproteobacteria</taxon>
        <taxon>Hyphomicrobiales</taxon>
        <taxon>Methylobacteriaceae</taxon>
        <taxon>Methylobacterium</taxon>
    </lineage>
</organism>
<dbReference type="PROSITE" id="PS50977">
    <property type="entry name" value="HTH_TETR_2"/>
    <property type="match status" value="1"/>
</dbReference>
<dbReference type="FunFam" id="1.10.10.60:FF:000141">
    <property type="entry name" value="TetR family transcriptional regulator"/>
    <property type="match status" value="1"/>
</dbReference>
<dbReference type="InterPro" id="IPR050109">
    <property type="entry name" value="HTH-type_TetR-like_transc_reg"/>
</dbReference>
<evidence type="ECO:0000259" key="6">
    <source>
        <dbReference type="PROSITE" id="PS50977"/>
    </source>
</evidence>
<keyword evidence="2 4" id="KW-0238">DNA-binding</keyword>
<dbReference type="Gene3D" id="1.10.10.60">
    <property type="entry name" value="Homeodomain-like"/>
    <property type="match status" value="1"/>
</dbReference>
<dbReference type="InterPro" id="IPR001647">
    <property type="entry name" value="HTH_TetR"/>
</dbReference>
<protein>
    <submittedName>
        <fullName evidence="7">TetR/AcrR family transcriptional regulator</fullName>
    </submittedName>
</protein>
<dbReference type="Gene3D" id="1.10.357.10">
    <property type="entry name" value="Tetracycline Repressor, domain 2"/>
    <property type="match status" value="1"/>
</dbReference>
<keyword evidence="8" id="KW-1185">Reference proteome</keyword>
<dbReference type="PANTHER" id="PTHR30055">
    <property type="entry name" value="HTH-TYPE TRANSCRIPTIONAL REGULATOR RUTR"/>
    <property type="match status" value="1"/>
</dbReference>
<sequence length="245" mass="26805">MADADKDAGKVAGAGPRRRRKEERPGEIVEAAFEEFARAGFAATKLDDVAARAGITKGTIYLYFPSKEDLFLATVREMNRPAAENLAALTAAPQGSAMAILRSHFAFVYKHMVEDRRAREILRMLLAEVSRFPDLADRWRAEVIGPAVDNLRQVVRYGIERGEFRPSAAEEFPHLLFAPVIMACTWRLMFGDGHALDGAPYLEGHLDLIERGLARGEGRGGSDPRIHVTAQGAGSSSPRGRGEGC</sequence>
<dbReference type="OrthoDB" id="7185252at2"/>
<evidence type="ECO:0000256" key="3">
    <source>
        <dbReference type="ARBA" id="ARBA00023163"/>
    </source>
</evidence>
<evidence type="ECO:0000256" key="4">
    <source>
        <dbReference type="PROSITE-ProRule" id="PRU00335"/>
    </source>
</evidence>
<proteinExistence type="predicted"/>
<feature type="DNA-binding region" description="H-T-H motif" evidence="4">
    <location>
        <begin position="45"/>
        <end position="64"/>
    </location>
</feature>
<keyword evidence="1" id="KW-0805">Transcription regulation</keyword>
<dbReference type="InterPro" id="IPR036271">
    <property type="entry name" value="Tet_transcr_reg_TetR-rel_C_sf"/>
</dbReference>
<dbReference type="InterPro" id="IPR009057">
    <property type="entry name" value="Homeodomain-like_sf"/>
</dbReference>
<dbReference type="GO" id="GO:0003700">
    <property type="term" value="F:DNA-binding transcription factor activity"/>
    <property type="evidence" value="ECO:0007669"/>
    <property type="project" value="TreeGrafter"/>
</dbReference>